<evidence type="ECO:0000313" key="2">
    <source>
        <dbReference type="Proteomes" id="UP000321534"/>
    </source>
</evidence>
<accession>A0A512CYX3</accession>
<gene>
    <name evidence="1" type="ORF">TAE01_12410</name>
</gene>
<evidence type="ECO:0008006" key="3">
    <source>
        <dbReference type="Google" id="ProtNLM"/>
    </source>
</evidence>
<reference evidence="1 2" key="1">
    <citation type="submission" date="2019-07" db="EMBL/GenBank/DDBJ databases">
        <title>Whole genome shotgun sequence of Terrabacter aerolatus NBRC 106305.</title>
        <authorList>
            <person name="Hosoyama A."/>
            <person name="Uohara A."/>
            <person name="Ohji S."/>
            <person name="Ichikawa N."/>
        </authorList>
    </citation>
    <scope>NUCLEOTIDE SEQUENCE [LARGE SCALE GENOMIC DNA]</scope>
    <source>
        <strain evidence="1 2">NBRC 106305</strain>
    </source>
</reference>
<sequence>MNMDRSSKPGPARQQGAIDWLAAWCSTRADVSSLSVGCSIGRGVADELSDVDAAVGVAAPPGHDGRDVIERVEGALVASLGEAGEVVDVLRDGSASPDLVIRRVFVQYADRLQLDLAVIAEDAVRRGDAAPDFVTVYRAETAPRPAPAQQSAYSVSAEQVREWVFRGWRALLDADKYLQRGSLWEAHGRLHEARGFIWQVWAAAKGTSYPQHGLSQVLDDSPDDLPPGIEDTVAGLDATELRQALSAASTVLTRSSQACAPRLGTEPRMAASARTLLHHAEPADGSTPRPS</sequence>
<protein>
    <recommendedName>
        <fullName evidence="3">Polymerase nucleotidyl transferase domain-containing protein</fullName>
    </recommendedName>
</protein>
<dbReference type="EMBL" id="BJYX01000004">
    <property type="protein sequence ID" value="GEO29431.1"/>
    <property type="molecule type" value="Genomic_DNA"/>
</dbReference>
<name>A0A512CYX3_9MICO</name>
<keyword evidence="2" id="KW-1185">Reference proteome</keyword>
<proteinExistence type="predicted"/>
<dbReference type="AlphaFoldDB" id="A0A512CYX3"/>
<dbReference type="Proteomes" id="UP000321534">
    <property type="component" value="Unassembled WGS sequence"/>
</dbReference>
<organism evidence="1 2">
    <name type="scientific">Terrabacter aerolatus</name>
    <dbReference type="NCBI Taxonomy" id="422442"/>
    <lineage>
        <taxon>Bacteria</taxon>
        <taxon>Bacillati</taxon>
        <taxon>Actinomycetota</taxon>
        <taxon>Actinomycetes</taxon>
        <taxon>Micrococcales</taxon>
        <taxon>Intrasporangiaceae</taxon>
        <taxon>Terrabacter</taxon>
    </lineage>
</organism>
<comment type="caution">
    <text evidence="1">The sequence shown here is derived from an EMBL/GenBank/DDBJ whole genome shotgun (WGS) entry which is preliminary data.</text>
</comment>
<evidence type="ECO:0000313" key="1">
    <source>
        <dbReference type="EMBL" id="GEO29431.1"/>
    </source>
</evidence>